<dbReference type="InterPro" id="IPR031303">
    <property type="entry name" value="C5_meth_CS"/>
</dbReference>
<dbReference type="AlphaFoldDB" id="S0AP84"/>
<dbReference type="InterPro" id="IPR001525">
    <property type="entry name" value="C5_MeTfrase"/>
</dbReference>
<dbReference type="EC" id="2.1.1.37" evidence="1"/>
<evidence type="ECO:0000256" key="2">
    <source>
        <dbReference type="ARBA" id="ARBA00022603"/>
    </source>
</evidence>
<evidence type="ECO:0000256" key="4">
    <source>
        <dbReference type="ARBA" id="ARBA00022691"/>
    </source>
</evidence>
<evidence type="ECO:0000256" key="3">
    <source>
        <dbReference type="ARBA" id="ARBA00022679"/>
    </source>
</evidence>
<keyword evidence="4" id="KW-0949">S-adenosyl-L-methionine</keyword>
<evidence type="ECO:0000313" key="5">
    <source>
        <dbReference type="EMBL" id="AGO60004.1"/>
    </source>
</evidence>
<proteinExistence type="predicted"/>
<evidence type="ECO:0000256" key="1">
    <source>
        <dbReference type="ARBA" id="ARBA00011975"/>
    </source>
</evidence>
<dbReference type="HOGENOM" id="CLU_006958_2_4_2"/>
<dbReference type="PANTHER" id="PTHR10629:SF52">
    <property type="entry name" value="DNA (CYTOSINE-5)-METHYLTRANSFERASE 1"/>
    <property type="match status" value="1"/>
</dbReference>
<sequence>MDKYASATLRTRALYHALHENNKDDIYYEYVGNKTTVDSLSESVKDINVPEIINKEITEENQEIIADEITDKMKLKGIHKVDVMIGGPPCQTYSVIRRFDSKMQGRNWKDDPRNYLFKRYVYFLQKFSPDIFVFENVPGIKSANGGEFLHNFVTMVNKAGYNITEKILNAKDFMVLQQRKREIIIGWKKGYKLDYPEFETVEHNYNVGELLNDLPGLEPGQGDYLQEYKSGASDYLEKTGIRKHNDILIQHKARYHNERDRRIYRYVINEWNTNHRHIKYGELPAELRPYENTGTFSDKFKVVASDLNYSQTITAHLSRDGHYYIHPDIEQARSITVREAARLQSFPDNFKFEGPVSAQYRQIGNAVPPIMAKSIALKIKKMLDEI</sequence>
<protein>
    <recommendedName>
        <fullName evidence="1">DNA (cytosine-5-)-methyltransferase</fullName>
        <ecNumber evidence="1">2.1.1.37</ecNumber>
    </recommendedName>
</protein>
<dbReference type="GO" id="GO:0003886">
    <property type="term" value="F:DNA (cytosine-5-)-methyltransferase activity"/>
    <property type="evidence" value="ECO:0007669"/>
    <property type="project" value="UniProtKB-EC"/>
</dbReference>
<dbReference type="NCBIfam" id="TIGR00675">
    <property type="entry name" value="dcm"/>
    <property type="match status" value="1"/>
</dbReference>
<dbReference type="PANTHER" id="PTHR10629">
    <property type="entry name" value="CYTOSINE-SPECIFIC METHYLTRANSFERASE"/>
    <property type="match status" value="1"/>
</dbReference>
<dbReference type="SUPFAM" id="SSF53335">
    <property type="entry name" value="S-adenosyl-L-methionine-dependent methyltransferases"/>
    <property type="match status" value="1"/>
</dbReference>
<keyword evidence="2" id="KW-0489">Methyltransferase</keyword>
<keyword evidence="6" id="KW-1185">Reference proteome</keyword>
<keyword evidence="3" id="KW-0808">Transferase</keyword>
<evidence type="ECO:0000313" key="6">
    <source>
        <dbReference type="Proteomes" id="UP000014660"/>
    </source>
</evidence>
<reference evidence="5 6" key="1">
    <citation type="journal article" date="2007" name="Proc. Natl. Acad. Sci. U.S.A.">
        <title>Genome dynamics in a natural archaeal population.</title>
        <authorList>
            <person name="Allen E.E."/>
            <person name="Tyson G.W."/>
            <person name="Whitaker R.J."/>
            <person name="Detter J.C."/>
            <person name="Richardson P.M."/>
            <person name="Banfield J.F."/>
        </authorList>
    </citation>
    <scope>NUCLEOTIDE SEQUENCE [LARGE SCALE GENOMIC DNA]</scope>
    <source>
        <strain evidence="6">fer1</strain>
    </source>
</reference>
<organism evidence="5 6">
    <name type="scientific">Ferroplasma acidarmanus Fer1</name>
    <dbReference type="NCBI Taxonomy" id="333146"/>
    <lineage>
        <taxon>Archaea</taxon>
        <taxon>Methanobacteriati</taxon>
        <taxon>Thermoplasmatota</taxon>
        <taxon>Thermoplasmata</taxon>
        <taxon>Thermoplasmatales</taxon>
        <taxon>Ferroplasmaceae</taxon>
        <taxon>Ferroplasma</taxon>
    </lineage>
</organism>
<dbReference type="PATRIC" id="fig|333146.12.peg.23"/>
<dbReference type="InterPro" id="IPR050390">
    <property type="entry name" value="C5-Methyltransferase"/>
</dbReference>
<dbReference type="EMBL" id="CP004145">
    <property type="protein sequence ID" value="AGO60004.1"/>
    <property type="molecule type" value="Genomic_DNA"/>
</dbReference>
<dbReference type="Gene3D" id="3.90.120.10">
    <property type="entry name" value="DNA Methylase, subunit A, domain 2"/>
    <property type="match status" value="1"/>
</dbReference>
<accession>S0AP84</accession>
<gene>
    <name evidence="5" type="ORF">FACI_IFERC00001G0024</name>
</gene>
<dbReference type="KEGG" id="fac:FACI_IFERC01G0024"/>
<dbReference type="PROSITE" id="PS00095">
    <property type="entry name" value="C5_MTASE_2"/>
    <property type="match status" value="1"/>
</dbReference>
<dbReference type="Gene3D" id="3.40.50.150">
    <property type="entry name" value="Vaccinia Virus protein VP39"/>
    <property type="match status" value="1"/>
</dbReference>
<dbReference type="GO" id="GO:0032259">
    <property type="term" value="P:methylation"/>
    <property type="evidence" value="ECO:0007669"/>
    <property type="project" value="UniProtKB-KW"/>
</dbReference>
<dbReference type="InterPro" id="IPR029063">
    <property type="entry name" value="SAM-dependent_MTases_sf"/>
</dbReference>
<dbReference type="Pfam" id="PF00145">
    <property type="entry name" value="DNA_methylase"/>
    <property type="match status" value="1"/>
</dbReference>
<dbReference type="Proteomes" id="UP000014660">
    <property type="component" value="Chromosome"/>
</dbReference>
<dbReference type="PROSITE" id="PS51679">
    <property type="entry name" value="SAM_MT_C5"/>
    <property type="match status" value="1"/>
</dbReference>
<dbReference type="REBASE" id="66036">
    <property type="entry name" value="M.FacFer1ORF24P"/>
</dbReference>
<name>S0AP84_FERAC</name>